<dbReference type="InterPro" id="IPR013152">
    <property type="entry name" value="Gastrin/cholecystokinin_CS"/>
</dbReference>
<sequence length="94" mass="11184">MNQFFMLFYIMMVMWMFYGKCKAAPGFIGIHRNLENYPYVHRYALESLMNDFAEDLVGEDEDNLQLSKRQQLDDYGHMRFGRRSLGDDIGYGHL</sequence>
<name>A0A026X492_OOCBI</name>
<protein>
    <submittedName>
        <fullName evidence="7">Uncharacterized protein</fullName>
    </submittedName>
</protein>
<dbReference type="EMBL" id="QOIP01000002">
    <property type="protein sequence ID" value="RLU25740.1"/>
    <property type="molecule type" value="Genomic_DNA"/>
</dbReference>
<dbReference type="Pfam" id="PF08257">
    <property type="entry name" value="Sulfakinin"/>
    <property type="match status" value="1"/>
</dbReference>
<dbReference type="Proteomes" id="UP000053097">
    <property type="component" value="Unassembled WGS sequence"/>
</dbReference>
<evidence type="ECO:0000256" key="3">
    <source>
        <dbReference type="ARBA" id="ARBA00022525"/>
    </source>
</evidence>
<evidence type="ECO:0000256" key="6">
    <source>
        <dbReference type="SAM" id="SignalP"/>
    </source>
</evidence>
<reference evidence="8" key="3">
    <citation type="submission" date="2018-07" db="EMBL/GenBank/DDBJ databases">
        <authorList>
            <person name="Mckenzie S.K."/>
            <person name="Kronauer D.J.C."/>
        </authorList>
    </citation>
    <scope>NUCLEOTIDE SEQUENCE</scope>
    <source>
        <strain evidence="8">Clonal line C1</strain>
    </source>
</reference>
<dbReference type="AlphaFoldDB" id="A0A026X492"/>
<evidence type="ECO:0000313" key="7">
    <source>
        <dbReference type="EMBL" id="EZA62204.1"/>
    </source>
</evidence>
<gene>
    <name evidence="8" type="ORF">DMN91_001898</name>
    <name evidence="7" type="ORF">X777_02830</name>
</gene>
<keyword evidence="9" id="KW-1185">Reference proteome</keyword>
<reference evidence="8 10" key="2">
    <citation type="journal article" date="2018" name="Genome Res.">
        <title>The genomic architecture and molecular evolution of ant odorant receptors.</title>
        <authorList>
            <person name="McKenzie S.K."/>
            <person name="Kronauer D.J.C."/>
        </authorList>
    </citation>
    <scope>NUCLEOTIDE SEQUENCE [LARGE SCALE GENOMIC DNA]</scope>
    <source>
        <strain evidence="8">Clonal line C1</strain>
    </source>
</reference>
<evidence type="ECO:0000313" key="8">
    <source>
        <dbReference type="EMBL" id="RLU25740.1"/>
    </source>
</evidence>
<keyword evidence="3" id="KW-0964">Secreted</keyword>
<evidence type="ECO:0000256" key="4">
    <source>
        <dbReference type="ARBA" id="ARBA00022815"/>
    </source>
</evidence>
<dbReference type="InterPro" id="IPR013259">
    <property type="entry name" value="Sulfakinin"/>
</dbReference>
<evidence type="ECO:0000256" key="5">
    <source>
        <dbReference type="ARBA" id="ARBA00023320"/>
    </source>
</evidence>
<dbReference type="GO" id="GO:0007218">
    <property type="term" value="P:neuropeptide signaling pathway"/>
    <property type="evidence" value="ECO:0007669"/>
    <property type="project" value="UniProtKB-KW"/>
</dbReference>
<organism evidence="7 9">
    <name type="scientific">Ooceraea biroi</name>
    <name type="common">Clonal raider ant</name>
    <name type="synonym">Cerapachys biroi</name>
    <dbReference type="NCBI Taxonomy" id="2015173"/>
    <lineage>
        <taxon>Eukaryota</taxon>
        <taxon>Metazoa</taxon>
        <taxon>Ecdysozoa</taxon>
        <taxon>Arthropoda</taxon>
        <taxon>Hexapoda</taxon>
        <taxon>Insecta</taxon>
        <taxon>Pterygota</taxon>
        <taxon>Neoptera</taxon>
        <taxon>Endopterygota</taxon>
        <taxon>Hymenoptera</taxon>
        <taxon>Apocrita</taxon>
        <taxon>Aculeata</taxon>
        <taxon>Formicoidea</taxon>
        <taxon>Formicidae</taxon>
        <taxon>Dorylinae</taxon>
        <taxon>Ooceraea</taxon>
    </lineage>
</organism>
<comment type="similarity">
    <text evidence="2">Belongs to the gastrin/cholecystokinin family.</text>
</comment>
<feature type="signal peptide" evidence="6">
    <location>
        <begin position="1"/>
        <end position="23"/>
    </location>
</feature>
<proteinExistence type="inferred from homology"/>
<dbReference type="OMA" id="GKCKAAP"/>
<comment type="subcellular location">
    <subcellularLocation>
        <location evidence="1">Secreted</location>
    </subcellularLocation>
</comment>
<dbReference type="EMBL" id="KK107026">
    <property type="protein sequence ID" value="EZA62204.1"/>
    <property type="molecule type" value="Genomic_DNA"/>
</dbReference>
<keyword evidence="6" id="KW-0732">Signal</keyword>
<dbReference type="GO" id="GO:0005576">
    <property type="term" value="C:extracellular region"/>
    <property type="evidence" value="ECO:0007669"/>
    <property type="project" value="UniProtKB-SubCell"/>
</dbReference>
<keyword evidence="5" id="KW-0527">Neuropeptide</keyword>
<evidence type="ECO:0000313" key="9">
    <source>
        <dbReference type="Proteomes" id="UP000053097"/>
    </source>
</evidence>
<keyword evidence="4" id="KW-0027">Amidation</keyword>
<dbReference type="PROSITE" id="PS00259">
    <property type="entry name" value="GASTRIN"/>
    <property type="match status" value="1"/>
</dbReference>
<reference evidence="7 9" key="1">
    <citation type="journal article" date="2014" name="Curr. Biol.">
        <title>The genome of the clonal raider ant Cerapachys biroi.</title>
        <authorList>
            <person name="Oxley P.R."/>
            <person name="Ji L."/>
            <person name="Fetter-Pruneda I."/>
            <person name="McKenzie S.K."/>
            <person name="Li C."/>
            <person name="Hu H."/>
            <person name="Zhang G."/>
            <person name="Kronauer D.J."/>
        </authorList>
    </citation>
    <scope>NUCLEOTIDE SEQUENCE [LARGE SCALE GENOMIC DNA]</scope>
</reference>
<evidence type="ECO:0000256" key="2">
    <source>
        <dbReference type="ARBA" id="ARBA00006273"/>
    </source>
</evidence>
<dbReference type="STRING" id="2015173.A0A026X492"/>
<accession>A0A026X492</accession>
<evidence type="ECO:0000313" key="10">
    <source>
        <dbReference type="Proteomes" id="UP000279307"/>
    </source>
</evidence>
<dbReference type="Proteomes" id="UP000279307">
    <property type="component" value="Chromosome 2"/>
</dbReference>
<feature type="chain" id="PRO_5035982422" evidence="6">
    <location>
        <begin position="24"/>
        <end position="94"/>
    </location>
</feature>
<dbReference type="OrthoDB" id="6360815at2759"/>
<evidence type="ECO:0000256" key="1">
    <source>
        <dbReference type="ARBA" id="ARBA00004613"/>
    </source>
</evidence>